<comment type="caution">
    <text evidence="2">The sequence shown here is derived from an EMBL/GenBank/DDBJ whole genome shotgun (WGS) entry which is preliminary data.</text>
</comment>
<evidence type="ECO:0000256" key="1">
    <source>
        <dbReference type="SAM" id="Coils"/>
    </source>
</evidence>
<feature type="coiled-coil region" evidence="1">
    <location>
        <begin position="245"/>
        <end position="300"/>
    </location>
</feature>
<proteinExistence type="predicted"/>
<feature type="coiled-coil region" evidence="1">
    <location>
        <begin position="325"/>
        <end position="352"/>
    </location>
</feature>
<protein>
    <submittedName>
        <fullName evidence="2">Uncharacterized protein</fullName>
    </submittedName>
</protein>
<sequence>MSEIPDLKRTTSKPSTTLNAADRYTVLQCKVNNLERIHNDGKKTHQVEVERLKLELARLQKANSELTERADKQKKQKEALEQRVEELKRIANTDKAEIKDLGVKLRMSEHQRSQMTAKHGDIADTKKALQSLETMRRDEMKERDKRIADLEKSLAAERKKREMAENQLKETKLKQDAEAGKMKLSVENLKLEMVITRDELHKTTSNAESTEESLLEQLREHNDMIGKVAEQYSVLAASMIPKPTYERIRLENANLQLQVARFTRKLGNTEGQVSELANLIRQTKEENQLLRRSLKHMEQELSLSLERAAAQPPLLPSFAILDDVIACLDQDQQELERNITRTTVENLQLEAELYHLQNDDLLVAYADVEAELRATAAVASKLREVEMQRDTVQQLLQVTTVTAESLRSSSNMFKQQVTELEAMLKTEVLKSGDALRKEKDVVHRLTIAVQKLRMAEDGLRAENEQLTNELTDAERFQEAYHSLSEEVEGLLARNTLAEDEAQRLSKANAEIIGHQNPGQRIMYVEKIRNELSDTKQKLLLSTRTNETMTAQNQNLQNELDMYKSVAVPHEMKLGTRFTRMAKPPLVSLNKSFEVRIAKTPTSQVLDSIPGDMTLDEIS</sequence>
<accession>A0A9P5PXM6</accession>
<dbReference type="Proteomes" id="UP000772434">
    <property type="component" value="Unassembled WGS sequence"/>
</dbReference>
<evidence type="ECO:0000313" key="2">
    <source>
        <dbReference type="EMBL" id="KAF9071128.1"/>
    </source>
</evidence>
<dbReference type="OrthoDB" id="419631at2759"/>
<keyword evidence="1" id="KW-0175">Coiled coil</keyword>
<feature type="coiled-coil region" evidence="1">
    <location>
        <begin position="122"/>
        <end position="174"/>
    </location>
</feature>
<feature type="coiled-coil region" evidence="1">
    <location>
        <begin position="42"/>
        <end position="97"/>
    </location>
</feature>
<organism evidence="2 3">
    <name type="scientific">Rhodocollybia butyracea</name>
    <dbReference type="NCBI Taxonomy" id="206335"/>
    <lineage>
        <taxon>Eukaryota</taxon>
        <taxon>Fungi</taxon>
        <taxon>Dikarya</taxon>
        <taxon>Basidiomycota</taxon>
        <taxon>Agaricomycotina</taxon>
        <taxon>Agaricomycetes</taxon>
        <taxon>Agaricomycetidae</taxon>
        <taxon>Agaricales</taxon>
        <taxon>Marasmiineae</taxon>
        <taxon>Omphalotaceae</taxon>
        <taxon>Rhodocollybia</taxon>
    </lineage>
</organism>
<gene>
    <name evidence="2" type="ORF">BDP27DRAFT_553963</name>
</gene>
<keyword evidence="3" id="KW-1185">Reference proteome</keyword>
<name>A0A9P5PXM6_9AGAR</name>
<evidence type="ECO:0000313" key="3">
    <source>
        <dbReference type="Proteomes" id="UP000772434"/>
    </source>
</evidence>
<reference evidence="2" key="1">
    <citation type="submission" date="2020-11" db="EMBL/GenBank/DDBJ databases">
        <authorList>
            <consortium name="DOE Joint Genome Institute"/>
            <person name="Ahrendt S."/>
            <person name="Riley R."/>
            <person name="Andreopoulos W."/>
            <person name="Labutti K."/>
            <person name="Pangilinan J."/>
            <person name="Ruiz-Duenas F.J."/>
            <person name="Barrasa J.M."/>
            <person name="Sanchez-Garcia M."/>
            <person name="Camarero S."/>
            <person name="Miyauchi S."/>
            <person name="Serrano A."/>
            <person name="Linde D."/>
            <person name="Babiker R."/>
            <person name="Drula E."/>
            <person name="Ayuso-Fernandez I."/>
            <person name="Pacheco R."/>
            <person name="Padilla G."/>
            <person name="Ferreira P."/>
            <person name="Barriuso J."/>
            <person name="Kellner H."/>
            <person name="Castanera R."/>
            <person name="Alfaro M."/>
            <person name="Ramirez L."/>
            <person name="Pisabarro A.G."/>
            <person name="Kuo A."/>
            <person name="Tritt A."/>
            <person name="Lipzen A."/>
            <person name="He G."/>
            <person name="Yan M."/>
            <person name="Ng V."/>
            <person name="Cullen D."/>
            <person name="Martin F."/>
            <person name="Rosso M.-N."/>
            <person name="Henrissat B."/>
            <person name="Hibbett D."/>
            <person name="Martinez A.T."/>
            <person name="Grigoriev I.V."/>
        </authorList>
    </citation>
    <scope>NUCLEOTIDE SEQUENCE</scope>
    <source>
        <strain evidence="2">AH 40177</strain>
    </source>
</reference>
<feature type="coiled-coil region" evidence="1">
    <location>
        <begin position="449"/>
        <end position="507"/>
    </location>
</feature>
<dbReference type="AlphaFoldDB" id="A0A9P5PXM6"/>
<dbReference type="EMBL" id="JADNRY010000035">
    <property type="protein sequence ID" value="KAF9071128.1"/>
    <property type="molecule type" value="Genomic_DNA"/>
</dbReference>